<evidence type="ECO:0000313" key="2">
    <source>
        <dbReference type="Proteomes" id="UP000283383"/>
    </source>
</evidence>
<comment type="caution">
    <text evidence="1">The sequence shown here is derived from an EMBL/GenBank/DDBJ whole genome shotgun (WGS) entry which is preliminary data.</text>
</comment>
<dbReference type="EMBL" id="MCBQ01013214">
    <property type="protein sequence ID" value="RKF64488.1"/>
    <property type="molecule type" value="Genomic_DNA"/>
</dbReference>
<reference evidence="1 2" key="1">
    <citation type="journal article" date="2018" name="BMC Genomics">
        <title>Comparative genome analyses reveal sequence features reflecting distinct modes of host-adaptation between dicot and monocot powdery mildew.</title>
        <authorList>
            <person name="Wu Y."/>
            <person name="Ma X."/>
            <person name="Pan Z."/>
            <person name="Kale S.D."/>
            <person name="Song Y."/>
            <person name="King H."/>
            <person name="Zhang Q."/>
            <person name="Presley C."/>
            <person name="Deng X."/>
            <person name="Wei C.I."/>
            <person name="Xiao S."/>
        </authorList>
    </citation>
    <scope>NUCLEOTIDE SEQUENCE [LARGE SCALE GENOMIC DNA]</scope>
    <source>
        <strain evidence="1">UMSG3</strain>
    </source>
</reference>
<dbReference type="AlphaFoldDB" id="A0A420I451"/>
<accession>A0A420I451</accession>
<protein>
    <submittedName>
        <fullName evidence="1">Uncharacterized protein</fullName>
    </submittedName>
</protein>
<proteinExistence type="predicted"/>
<evidence type="ECO:0000313" key="1">
    <source>
        <dbReference type="EMBL" id="RKF64488.1"/>
    </source>
</evidence>
<keyword evidence="2" id="KW-1185">Reference proteome</keyword>
<name>A0A420I451_9PEZI</name>
<gene>
    <name evidence="1" type="ORF">GcM3_132017</name>
</gene>
<organism evidence="1 2">
    <name type="scientific">Golovinomyces cichoracearum</name>
    <dbReference type="NCBI Taxonomy" id="62708"/>
    <lineage>
        <taxon>Eukaryota</taxon>
        <taxon>Fungi</taxon>
        <taxon>Dikarya</taxon>
        <taxon>Ascomycota</taxon>
        <taxon>Pezizomycotina</taxon>
        <taxon>Leotiomycetes</taxon>
        <taxon>Erysiphales</taxon>
        <taxon>Erysiphaceae</taxon>
        <taxon>Golovinomyces</taxon>
    </lineage>
</organism>
<sequence>MNNAFPEMPTQTISAFTQNIFRKYGLSEISLTDIDEKKLGNILIDLEDTTKAELASTIVTYISYYIDQDLYDEELFFGNLNKISPDGKEFISILPVY</sequence>
<dbReference type="Proteomes" id="UP000283383">
    <property type="component" value="Unassembled WGS sequence"/>
</dbReference>